<protein>
    <submittedName>
        <fullName evidence="1">Uncharacterized protein</fullName>
    </submittedName>
</protein>
<gene>
    <name evidence="1" type="ORF">JOD01_003973</name>
</gene>
<name>A0A938Y5I1_9BACL</name>
<dbReference type="EMBL" id="JAFBEB010000024">
    <property type="protein sequence ID" value="MBM7592311.1"/>
    <property type="molecule type" value="Genomic_DNA"/>
</dbReference>
<sequence>MTNVLVLLILLVMVGTLSVFIWNSYPLESWTSSQDLRIKKVAYLSFH</sequence>
<proteinExistence type="predicted"/>
<comment type="caution">
    <text evidence="1">The sequence shown here is derived from an EMBL/GenBank/DDBJ whole genome shotgun (WGS) entry which is preliminary data.</text>
</comment>
<reference evidence="1" key="1">
    <citation type="submission" date="2021-01" db="EMBL/GenBank/DDBJ databases">
        <title>Genomic Encyclopedia of Type Strains, Phase IV (KMG-IV): sequencing the most valuable type-strain genomes for metagenomic binning, comparative biology and taxonomic classification.</title>
        <authorList>
            <person name="Goeker M."/>
        </authorList>
    </citation>
    <scope>NUCLEOTIDE SEQUENCE</scope>
    <source>
        <strain evidence="1">DSM 25523</strain>
    </source>
</reference>
<dbReference type="RefSeq" id="WP_204520122.1">
    <property type="nucleotide sequence ID" value="NZ_BAABIN010000029.1"/>
</dbReference>
<evidence type="ECO:0000313" key="2">
    <source>
        <dbReference type="Proteomes" id="UP000717624"/>
    </source>
</evidence>
<keyword evidence="2" id="KW-1185">Reference proteome</keyword>
<dbReference type="AlphaFoldDB" id="A0A938Y5I1"/>
<evidence type="ECO:0000313" key="1">
    <source>
        <dbReference type="EMBL" id="MBM7592311.1"/>
    </source>
</evidence>
<accession>A0A938Y5I1</accession>
<organism evidence="1 2">
    <name type="scientific">Brevibacillus fulvus</name>
    <dbReference type="NCBI Taxonomy" id="1125967"/>
    <lineage>
        <taxon>Bacteria</taxon>
        <taxon>Bacillati</taxon>
        <taxon>Bacillota</taxon>
        <taxon>Bacilli</taxon>
        <taxon>Bacillales</taxon>
        <taxon>Paenibacillaceae</taxon>
        <taxon>Brevibacillus</taxon>
    </lineage>
</organism>
<dbReference type="Proteomes" id="UP000717624">
    <property type="component" value="Unassembled WGS sequence"/>
</dbReference>